<reference evidence="9 10" key="1">
    <citation type="journal article" date="2014" name="Am. J. Bot.">
        <title>Genome assembly and annotation for red clover (Trifolium pratense; Fabaceae).</title>
        <authorList>
            <person name="Istvanek J."/>
            <person name="Jaros M."/>
            <person name="Krenek A."/>
            <person name="Repkova J."/>
        </authorList>
    </citation>
    <scope>NUCLEOTIDE SEQUENCE [LARGE SCALE GENOMIC DNA]</scope>
    <source>
        <strain evidence="10">cv. Tatra</strain>
        <tissue evidence="9">Young leaves</tissue>
    </source>
</reference>
<comment type="cofactor">
    <cofactor evidence="1">
        <name>[4Fe-4S] cluster</name>
        <dbReference type="ChEBI" id="CHEBI:49883"/>
    </cofactor>
</comment>
<dbReference type="PANTHER" id="PTHR30544:SF8">
    <property type="entry name" value="RADICAL SAM SUPERFAMILY PROTEIN"/>
    <property type="match status" value="1"/>
</dbReference>
<evidence type="ECO:0000256" key="4">
    <source>
        <dbReference type="ARBA" id="ARBA00022723"/>
    </source>
</evidence>
<organism evidence="9 10">
    <name type="scientific">Trifolium pratense</name>
    <name type="common">Red clover</name>
    <dbReference type="NCBI Taxonomy" id="57577"/>
    <lineage>
        <taxon>Eukaryota</taxon>
        <taxon>Viridiplantae</taxon>
        <taxon>Streptophyta</taxon>
        <taxon>Embryophyta</taxon>
        <taxon>Tracheophyta</taxon>
        <taxon>Spermatophyta</taxon>
        <taxon>Magnoliopsida</taxon>
        <taxon>eudicotyledons</taxon>
        <taxon>Gunneridae</taxon>
        <taxon>Pentapetalae</taxon>
        <taxon>rosids</taxon>
        <taxon>fabids</taxon>
        <taxon>Fabales</taxon>
        <taxon>Fabaceae</taxon>
        <taxon>Papilionoideae</taxon>
        <taxon>50 kb inversion clade</taxon>
        <taxon>NPAAA clade</taxon>
        <taxon>Hologalegina</taxon>
        <taxon>IRL clade</taxon>
        <taxon>Trifolieae</taxon>
        <taxon>Trifolium</taxon>
    </lineage>
</organism>
<accession>A0A2K3P602</accession>
<feature type="compositionally biased region" description="Polar residues" evidence="7">
    <location>
        <begin position="469"/>
        <end position="482"/>
    </location>
</feature>
<dbReference type="GO" id="GO:0046872">
    <property type="term" value="F:metal ion binding"/>
    <property type="evidence" value="ECO:0007669"/>
    <property type="project" value="UniProtKB-KW"/>
</dbReference>
<dbReference type="Gene3D" id="3.20.20.70">
    <property type="entry name" value="Aldolase class I"/>
    <property type="match status" value="1"/>
</dbReference>
<keyword evidence="9" id="KW-0808">Transferase</keyword>
<gene>
    <name evidence="9" type="ORF">L195_g007304</name>
</gene>
<dbReference type="EMBL" id="ASHM01004017">
    <property type="protein sequence ID" value="PNY10716.1"/>
    <property type="molecule type" value="Genomic_DNA"/>
</dbReference>
<comment type="caution">
    <text evidence="9">The sequence shown here is derived from an EMBL/GenBank/DDBJ whole genome shotgun (WGS) entry which is preliminary data.</text>
</comment>
<dbReference type="PANTHER" id="PTHR30544">
    <property type="entry name" value="23S RRNA METHYLTRANSFERASE"/>
    <property type="match status" value="1"/>
</dbReference>
<evidence type="ECO:0000313" key="9">
    <source>
        <dbReference type="EMBL" id="PNY10716.1"/>
    </source>
</evidence>
<reference evidence="9 10" key="2">
    <citation type="journal article" date="2017" name="Front. Plant Sci.">
        <title>Gene Classification and Mining of Molecular Markers Useful in Red Clover (Trifolium pratense) Breeding.</title>
        <authorList>
            <person name="Istvanek J."/>
            <person name="Dluhosova J."/>
            <person name="Dluhos P."/>
            <person name="Patkova L."/>
            <person name="Nedelnik J."/>
            <person name="Repkova J."/>
        </authorList>
    </citation>
    <scope>NUCLEOTIDE SEQUENCE [LARGE SCALE GENOMIC DNA]</scope>
    <source>
        <strain evidence="10">cv. Tatra</strain>
        <tissue evidence="9">Young leaves</tissue>
    </source>
</reference>
<evidence type="ECO:0000313" key="10">
    <source>
        <dbReference type="Proteomes" id="UP000236291"/>
    </source>
</evidence>
<dbReference type="InterPro" id="IPR040072">
    <property type="entry name" value="Methyltransferase_A"/>
</dbReference>
<proteinExistence type="predicted"/>
<dbReference type="InterPro" id="IPR007197">
    <property type="entry name" value="rSAM"/>
</dbReference>
<feature type="region of interest" description="Disordered" evidence="7">
    <location>
        <begin position="463"/>
        <end position="485"/>
    </location>
</feature>
<feature type="compositionally biased region" description="Acidic residues" evidence="7">
    <location>
        <begin position="167"/>
        <end position="185"/>
    </location>
</feature>
<dbReference type="ExpressionAtlas" id="A0A2K3P602">
    <property type="expression patterns" value="baseline"/>
</dbReference>
<feature type="region of interest" description="Disordered" evidence="7">
    <location>
        <begin position="160"/>
        <end position="191"/>
    </location>
</feature>
<dbReference type="InterPro" id="IPR058935">
    <property type="entry name" value="At4g15545-like_C"/>
</dbReference>
<dbReference type="STRING" id="57577.A0A2K3P602"/>
<dbReference type="GO" id="GO:0030488">
    <property type="term" value="P:tRNA methylation"/>
    <property type="evidence" value="ECO:0007669"/>
    <property type="project" value="TreeGrafter"/>
</dbReference>
<feature type="domain" description="Radical SAM core" evidence="8">
    <location>
        <begin position="1"/>
        <end position="138"/>
    </location>
</feature>
<dbReference type="PROSITE" id="PS51918">
    <property type="entry name" value="RADICAL_SAM"/>
    <property type="match status" value="1"/>
</dbReference>
<keyword evidence="6" id="KW-0411">Iron-sulfur</keyword>
<keyword evidence="9" id="KW-0489">Methyltransferase</keyword>
<evidence type="ECO:0000256" key="6">
    <source>
        <dbReference type="ARBA" id="ARBA00023014"/>
    </source>
</evidence>
<dbReference type="GO" id="GO:0008168">
    <property type="term" value="F:methyltransferase activity"/>
    <property type="evidence" value="ECO:0007669"/>
    <property type="project" value="UniProtKB-KW"/>
</dbReference>
<evidence type="ECO:0000259" key="8">
    <source>
        <dbReference type="PROSITE" id="PS51918"/>
    </source>
</evidence>
<evidence type="ECO:0000256" key="1">
    <source>
        <dbReference type="ARBA" id="ARBA00001966"/>
    </source>
</evidence>
<dbReference type="InterPro" id="IPR013785">
    <property type="entry name" value="Aldolase_TIM"/>
</dbReference>
<evidence type="ECO:0000256" key="3">
    <source>
        <dbReference type="ARBA" id="ARBA00022691"/>
    </source>
</evidence>
<dbReference type="Proteomes" id="UP000236291">
    <property type="component" value="Unassembled WGS sequence"/>
</dbReference>
<evidence type="ECO:0000256" key="2">
    <source>
        <dbReference type="ARBA" id="ARBA00022485"/>
    </source>
</evidence>
<dbReference type="GO" id="GO:0051539">
    <property type="term" value="F:4 iron, 4 sulfur cluster binding"/>
    <property type="evidence" value="ECO:0007669"/>
    <property type="project" value="UniProtKB-KW"/>
</dbReference>
<sequence>VGIIHAINKLHNDVPGLNLAVSLHAPAQDIRCQIMPAARAFPLEKLMDSLQEYQRKSLQKILIEYIMLDGVNDEEQHAHLLGKLLETFEVVVNLIPFNSIGTLSQFKSTSEQKVSNFQKILRGTYNIRTKVRKQMGEDISGACGQLGDLCRNVIANDEFENSGSESENSENSEPESENSEPESENSSETLSENENFAEIICDTYFAPNKAKDTHLVQTDFLDVILTLLWFASPSDERPNHSFQRMLRCLRYLPVDYLADEAMDQLTEEDLDLILVSISGIEDSTIELKANAMKFYQRAKLRVKQQDPYYPNAHDPSLMTEMLEKIICRLDDYYSHQKEKRKLNLTKERDELAAAVKKLSHDFAKAKGSYPLPLHIILLKEFIHFPWGEHRLLFVSDMVDSKLNMNPVEDCYVTLELRVEVEVERPGQLKASGMKEIDFKKQAEVETIDTRTCDQAVPKAYTEMDDDESGYTTHHSYSGSSDVGKTIDEEGQTHNIAGILFFRQARSCLSYEQYSAFLATIKKFVAKKQTREETLENADKIFGSDNKDLYLSFQGLLNRNVPDPTQHSWADVLTHFASIF</sequence>
<keyword evidence="5" id="KW-0408">Iron</keyword>
<feature type="non-terminal residue" evidence="9">
    <location>
        <position position="1"/>
    </location>
</feature>
<keyword evidence="3" id="KW-0949">S-adenosyl-L-methionine</keyword>
<name>A0A2K3P602_TRIPR</name>
<dbReference type="GO" id="GO:0070475">
    <property type="term" value="P:rRNA base methylation"/>
    <property type="evidence" value="ECO:0007669"/>
    <property type="project" value="TreeGrafter"/>
</dbReference>
<protein>
    <submittedName>
        <fullName evidence="9">Dual-specificity RNA methyltransferase RlmN 1-like protein</fullName>
    </submittedName>
</protein>
<dbReference type="AlphaFoldDB" id="A0A2K3P602"/>
<dbReference type="Pfam" id="PF25972">
    <property type="entry name" value="At4g15545_C"/>
    <property type="match status" value="1"/>
</dbReference>
<keyword evidence="4" id="KW-0479">Metal-binding</keyword>
<evidence type="ECO:0000256" key="7">
    <source>
        <dbReference type="SAM" id="MobiDB-lite"/>
    </source>
</evidence>
<evidence type="ECO:0000256" key="5">
    <source>
        <dbReference type="ARBA" id="ARBA00023004"/>
    </source>
</evidence>
<keyword evidence="2" id="KW-0004">4Fe-4S</keyword>